<reference evidence="9" key="1">
    <citation type="submission" date="2022-01" db="EMBL/GenBank/DDBJ databases">
        <authorList>
            <person name="King R."/>
        </authorList>
    </citation>
    <scope>NUCLEOTIDE SEQUENCE</scope>
</reference>
<keyword evidence="2" id="KW-0645">Protease</keyword>
<dbReference type="EMBL" id="OU892285">
    <property type="protein sequence ID" value="CAG9773606.1"/>
    <property type="molecule type" value="Genomic_DNA"/>
</dbReference>
<dbReference type="InterPro" id="IPR001314">
    <property type="entry name" value="Peptidase_S1A"/>
</dbReference>
<keyword evidence="4" id="KW-0720">Serine protease</keyword>
<dbReference type="Gene3D" id="2.40.10.10">
    <property type="entry name" value="Trypsin-like serine proteases"/>
    <property type="match status" value="1"/>
</dbReference>
<evidence type="ECO:0000256" key="4">
    <source>
        <dbReference type="ARBA" id="ARBA00022825"/>
    </source>
</evidence>
<evidence type="ECO:0000313" key="10">
    <source>
        <dbReference type="Proteomes" id="UP001152799"/>
    </source>
</evidence>
<comment type="similarity">
    <text evidence="1">Belongs to the peptidase S1 family.</text>
</comment>
<dbReference type="InterPro" id="IPR009003">
    <property type="entry name" value="Peptidase_S1_PA"/>
</dbReference>
<gene>
    <name evidence="9" type="ORF">CEUTPL_LOCUS13995</name>
</gene>
<keyword evidence="10" id="KW-1185">Reference proteome</keyword>
<feature type="chain" id="PRO_5040192362" description="Peptidase S1 domain-containing protein" evidence="7">
    <location>
        <begin position="23"/>
        <end position="171"/>
    </location>
</feature>
<dbReference type="OrthoDB" id="6704066at2759"/>
<dbReference type="GO" id="GO:0006508">
    <property type="term" value="P:proteolysis"/>
    <property type="evidence" value="ECO:0007669"/>
    <property type="project" value="UniProtKB-KW"/>
</dbReference>
<keyword evidence="5" id="KW-1015">Disulfide bond</keyword>
<keyword evidence="3" id="KW-0378">Hydrolase</keyword>
<sequence>MNTVVRLSFCVCVLFILKLAVGQSHKNAEILHGKVVDITDHPYQVALVNTKFNRIICGGVIVKPRVVFTAAHCTHTRDLTPRKNLAVLVGANHVDDDEGNFHKIVKVVKHPDFSYHGLDSDISVLLLDEPIKFSEKARNIEISSDDHPGGTRASVSGWGRTETGYPSRDLR</sequence>
<dbReference type="SUPFAM" id="SSF50494">
    <property type="entry name" value="Trypsin-like serine proteases"/>
    <property type="match status" value="1"/>
</dbReference>
<feature type="domain" description="Peptidase S1" evidence="8">
    <location>
        <begin position="30"/>
        <end position="171"/>
    </location>
</feature>
<dbReference type="Proteomes" id="UP001152799">
    <property type="component" value="Chromosome 9"/>
</dbReference>
<dbReference type="InterPro" id="IPR001254">
    <property type="entry name" value="Trypsin_dom"/>
</dbReference>
<dbReference type="GO" id="GO:0004252">
    <property type="term" value="F:serine-type endopeptidase activity"/>
    <property type="evidence" value="ECO:0007669"/>
    <property type="project" value="InterPro"/>
</dbReference>
<name>A0A9N9QNU0_9CUCU</name>
<dbReference type="PROSITE" id="PS50240">
    <property type="entry name" value="TRYPSIN_DOM"/>
    <property type="match status" value="1"/>
</dbReference>
<evidence type="ECO:0000256" key="7">
    <source>
        <dbReference type="SAM" id="SignalP"/>
    </source>
</evidence>
<dbReference type="PANTHER" id="PTHR24276:SF91">
    <property type="entry name" value="AT26814P-RELATED"/>
    <property type="match status" value="1"/>
</dbReference>
<protein>
    <recommendedName>
        <fullName evidence="8">Peptidase S1 domain-containing protein</fullName>
    </recommendedName>
</protein>
<dbReference type="SMART" id="SM00020">
    <property type="entry name" value="Tryp_SPc"/>
    <property type="match status" value="1"/>
</dbReference>
<evidence type="ECO:0000256" key="3">
    <source>
        <dbReference type="ARBA" id="ARBA00022801"/>
    </source>
</evidence>
<evidence type="ECO:0000256" key="2">
    <source>
        <dbReference type="ARBA" id="ARBA00022670"/>
    </source>
</evidence>
<feature type="region of interest" description="Disordered" evidence="6">
    <location>
        <begin position="142"/>
        <end position="171"/>
    </location>
</feature>
<keyword evidence="7" id="KW-0732">Signal</keyword>
<dbReference type="InterPro" id="IPR050430">
    <property type="entry name" value="Peptidase_S1"/>
</dbReference>
<evidence type="ECO:0000256" key="1">
    <source>
        <dbReference type="ARBA" id="ARBA00007664"/>
    </source>
</evidence>
<evidence type="ECO:0000256" key="5">
    <source>
        <dbReference type="ARBA" id="ARBA00023157"/>
    </source>
</evidence>
<dbReference type="AlphaFoldDB" id="A0A9N9QNU0"/>
<accession>A0A9N9QNU0</accession>
<evidence type="ECO:0000256" key="6">
    <source>
        <dbReference type="SAM" id="MobiDB-lite"/>
    </source>
</evidence>
<evidence type="ECO:0000259" key="8">
    <source>
        <dbReference type="PROSITE" id="PS50240"/>
    </source>
</evidence>
<proteinExistence type="inferred from homology"/>
<dbReference type="PANTHER" id="PTHR24276">
    <property type="entry name" value="POLYSERASE-RELATED"/>
    <property type="match status" value="1"/>
</dbReference>
<evidence type="ECO:0000313" key="9">
    <source>
        <dbReference type="EMBL" id="CAG9773606.1"/>
    </source>
</evidence>
<feature type="signal peptide" evidence="7">
    <location>
        <begin position="1"/>
        <end position="22"/>
    </location>
</feature>
<dbReference type="PRINTS" id="PR00722">
    <property type="entry name" value="CHYMOTRYPSIN"/>
</dbReference>
<dbReference type="FunFam" id="2.40.10.10:FF:000068">
    <property type="entry name" value="transmembrane protease serine 2"/>
    <property type="match status" value="1"/>
</dbReference>
<organism evidence="9 10">
    <name type="scientific">Ceutorhynchus assimilis</name>
    <name type="common">cabbage seed weevil</name>
    <dbReference type="NCBI Taxonomy" id="467358"/>
    <lineage>
        <taxon>Eukaryota</taxon>
        <taxon>Metazoa</taxon>
        <taxon>Ecdysozoa</taxon>
        <taxon>Arthropoda</taxon>
        <taxon>Hexapoda</taxon>
        <taxon>Insecta</taxon>
        <taxon>Pterygota</taxon>
        <taxon>Neoptera</taxon>
        <taxon>Endopterygota</taxon>
        <taxon>Coleoptera</taxon>
        <taxon>Polyphaga</taxon>
        <taxon>Cucujiformia</taxon>
        <taxon>Curculionidae</taxon>
        <taxon>Ceutorhynchinae</taxon>
        <taxon>Ceutorhynchus</taxon>
    </lineage>
</organism>
<dbReference type="InterPro" id="IPR043504">
    <property type="entry name" value="Peptidase_S1_PA_chymotrypsin"/>
</dbReference>
<dbReference type="Pfam" id="PF00089">
    <property type="entry name" value="Trypsin"/>
    <property type="match status" value="1"/>
</dbReference>